<dbReference type="GeneID" id="54463088"/>
<organism evidence="1">
    <name type="scientific">Mytilinidion resinicola</name>
    <dbReference type="NCBI Taxonomy" id="574789"/>
    <lineage>
        <taxon>Eukaryota</taxon>
        <taxon>Fungi</taxon>
        <taxon>Dikarya</taxon>
        <taxon>Ascomycota</taxon>
        <taxon>Pezizomycotina</taxon>
        <taxon>Dothideomycetes</taxon>
        <taxon>Pleosporomycetidae</taxon>
        <taxon>Mytilinidiales</taxon>
        <taxon>Mytilinidiaceae</taxon>
        <taxon>Mytilinidion</taxon>
    </lineage>
</organism>
<dbReference type="Proteomes" id="UP000504636">
    <property type="component" value="Unplaced"/>
</dbReference>
<reference evidence="1 3" key="1">
    <citation type="journal article" date="2020" name="Stud. Mycol.">
        <title>101 Dothideomycetes genomes: a test case for predicting lifestyles and emergence of pathogens.</title>
        <authorList>
            <person name="Haridas S."/>
            <person name="Albert R."/>
            <person name="Binder M."/>
            <person name="Bloem J."/>
            <person name="Labutti K."/>
            <person name="Salamov A."/>
            <person name="Andreopoulos B."/>
            <person name="Baker S."/>
            <person name="Barry K."/>
            <person name="Bills G."/>
            <person name="Bluhm B."/>
            <person name="Cannon C."/>
            <person name="Castanera R."/>
            <person name="Culley D."/>
            <person name="Daum C."/>
            <person name="Ezra D."/>
            <person name="Gonzalez J."/>
            <person name="Henrissat B."/>
            <person name="Kuo A."/>
            <person name="Liang C."/>
            <person name="Lipzen A."/>
            <person name="Lutzoni F."/>
            <person name="Magnuson J."/>
            <person name="Mondo S."/>
            <person name="Nolan M."/>
            <person name="Ohm R."/>
            <person name="Pangilinan J."/>
            <person name="Park H.-J."/>
            <person name="Ramirez L."/>
            <person name="Alfaro M."/>
            <person name="Sun H."/>
            <person name="Tritt A."/>
            <person name="Yoshinaga Y."/>
            <person name="Zwiers L.-H."/>
            <person name="Turgeon B."/>
            <person name="Goodwin S."/>
            <person name="Spatafora J."/>
            <person name="Crous P."/>
            <person name="Grigoriev I."/>
        </authorList>
    </citation>
    <scope>NUCLEOTIDE SEQUENCE</scope>
    <source>
        <strain evidence="1 3">CBS 304.34</strain>
    </source>
</reference>
<gene>
    <name evidence="1 3" type="ORF">BDZ99DRAFT_478850</name>
</gene>
<evidence type="ECO:0000313" key="2">
    <source>
        <dbReference type="Proteomes" id="UP000504636"/>
    </source>
</evidence>
<accession>A0A6A6YFQ5</accession>
<sequence>MECCCIIAKFGFTASSTYFVAAHCCRHMHILAVAVDGAAFVEEVFRGGGHGVHAYIADIEDEGAVEALFASRGLKLPVVIAREPMVEISRSENSRRARWAGFWTVVDAKEEDEDVGEKKVDRCQQLRSLHSSPGMALIEISKDVGVWPSASNKVVDALSSFAVTSL</sequence>
<dbReference type="EMBL" id="MU003705">
    <property type="protein sequence ID" value="KAF2807363.1"/>
    <property type="molecule type" value="Genomic_DNA"/>
</dbReference>
<evidence type="ECO:0000313" key="1">
    <source>
        <dbReference type="EMBL" id="KAF2807363.1"/>
    </source>
</evidence>
<dbReference type="RefSeq" id="XP_033574327.1">
    <property type="nucleotide sequence ID" value="XM_033722195.1"/>
</dbReference>
<protein>
    <submittedName>
        <fullName evidence="1 3">Uncharacterized protein</fullName>
    </submittedName>
</protein>
<dbReference type="AlphaFoldDB" id="A0A6A6YFQ5"/>
<name>A0A6A6YFQ5_9PEZI</name>
<proteinExistence type="predicted"/>
<keyword evidence="2" id="KW-1185">Reference proteome</keyword>
<reference evidence="3" key="3">
    <citation type="submission" date="2025-04" db="UniProtKB">
        <authorList>
            <consortium name="RefSeq"/>
        </authorList>
    </citation>
    <scope>IDENTIFICATION</scope>
    <source>
        <strain evidence="3">CBS 304.34</strain>
    </source>
</reference>
<reference evidence="3" key="2">
    <citation type="submission" date="2020-04" db="EMBL/GenBank/DDBJ databases">
        <authorList>
            <consortium name="NCBI Genome Project"/>
        </authorList>
    </citation>
    <scope>NUCLEOTIDE SEQUENCE</scope>
    <source>
        <strain evidence="3">CBS 304.34</strain>
    </source>
</reference>
<evidence type="ECO:0000313" key="3">
    <source>
        <dbReference type="RefSeq" id="XP_033574327.1"/>
    </source>
</evidence>